<dbReference type="CDD" id="cd00082">
    <property type="entry name" value="HisKA"/>
    <property type="match status" value="1"/>
</dbReference>
<dbReference type="PRINTS" id="PR00344">
    <property type="entry name" value="BCTRLSENSOR"/>
</dbReference>
<evidence type="ECO:0000313" key="6">
    <source>
        <dbReference type="EMBL" id="EAU67969.1"/>
    </source>
</evidence>
<dbReference type="AlphaFoldDB" id="Q097N6"/>
<dbReference type="GO" id="GO:0000155">
    <property type="term" value="F:phosphorelay sensor kinase activity"/>
    <property type="evidence" value="ECO:0007669"/>
    <property type="project" value="InterPro"/>
</dbReference>
<comment type="caution">
    <text evidence="6">The sequence shown here is derived from an EMBL/GenBank/DDBJ whole genome shotgun (WGS) entry which is preliminary data.</text>
</comment>
<proteinExistence type="predicted"/>
<dbReference type="PANTHER" id="PTHR43065:SF50">
    <property type="entry name" value="HISTIDINE KINASE"/>
    <property type="match status" value="1"/>
</dbReference>
<dbReference type="SUPFAM" id="SSF55874">
    <property type="entry name" value="ATPase domain of HSP90 chaperone/DNA topoisomerase II/histidine kinase"/>
    <property type="match status" value="1"/>
</dbReference>
<dbReference type="SMART" id="SM00388">
    <property type="entry name" value="HisKA"/>
    <property type="match status" value="1"/>
</dbReference>
<dbReference type="Proteomes" id="UP000032702">
    <property type="component" value="Unassembled WGS sequence"/>
</dbReference>
<keyword evidence="4" id="KW-1133">Transmembrane helix</keyword>
<dbReference type="InterPro" id="IPR004358">
    <property type="entry name" value="Sig_transdc_His_kin-like_C"/>
</dbReference>
<dbReference type="Pfam" id="PF00512">
    <property type="entry name" value="HisKA"/>
    <property type="match status" value="1"/>
</dbReference>
<dbReference type="Pfam" id="PF02518">
    <property type="entry name" value="HATPase_c"/>
    <property type="match status" value="1"/>
</dbReference>
<reference evidence="6 7" key="1">
    <citation type="submission" date="2006-04" db="EMBL/GenBank/DDBJ databases">
        <authorList>
            <person name="Nierman W.C."/>
        </authorList>
    </citation>
    <scope>NUCLEOTIDE SEQUENCE [LARGE SCALE GENOMIC DNA]</scope>
    <source>
        <strain evidence="6 7">DW4/3-1</strain>
    </source>
</reference>
<dbReference type="EMBL" id="AAMD01000024">
    <property type="protein sequence ID" value="EAU67969.1"/>
    <property type="molecule type" value="Genomic_DNA"/>
</dbReference>
<dbReference type="PANTHER" id="PTHR43065">
    <property type="entry name" value="SENSOR HISTIDINE KINASE"/>
    <property type="match status" value="1"/>
</dbReference>
<evidence type="ECO:0000313" key="7">
    <source>
        <dbReference type="Proteomes" id="UP000032702"/>
    </source>
</evidence>
<evidence type="ECO:0000256" key="3">
    <source>
        <dbReference type="ARBA" id="ARBA00022553"/>
    </source>
</evidence>
<dbReference type="Gene3D" id="3.30.565.10">
    <property type="entry name" value="Histidine kinase-like ATPase, C-terminal domain"/>
    <property type="match status" value="1"/>
</dbReference>
<dbReference type="SMART" id="SM00387">
    <property type="entry name" value="HATPase_c"/>
    <property type="match status" value="1"/>
</dbReference>
<dbReference type="InterPro" id="IPR003661">
    <property type="entry name" value="HisK_dim/P_dom"/>
</dbReference>
<dbReference type="PROSITE" id="PS50109">
    <property type="entry name" value="HIS_KIN"/>
    <property type="match status" value="1"/>
</dbReference>
<dbReference type="OrthoDB" id="9769169at2"/>
<keyword evidence="4" id="KW-0472">Membrane</keyword>
<gene>
    <name evidence="6" type="ORF">STIAU_3393</name>
</gene>
<dbReference type="SUPFAM" id="SSF47384">
    <property type="entry name" value="Homodimeric domain of signal transducing histidine kinase"/>
    <property type="match status" value="1"/>
</dbReference>
<dbReference type="EC" id="2.7.13.3" evidence="2"/>
<feature type="transmembrane region" description="Helical" evidence="4">
    <location>
        <begin position="146"/>
        <end position="164"/>
    </location>
</feature>
<keyword evidence="4" id="KW-0812">Transmembrane</keyword>
<keyword evidence="3" id="KW-0597">Phosphoprotein</keyword>
<comment type="catalytic activity">
    <reaction evidence="1">
        <text>ATP + protein L-histidine = ADP + protein N-phospho-L-histidine.</text>
        <dbReference type="EC" id="2.7.13.3"/>
    </reaction>
</comment>
<feature type="transmembrane region" description="Helical" evidence="4">
    <location>
        <begin position="79"/>
        <end position="103"/>
    </location>
</feature>
<dbReference type="InterPro" id="IPR036097">
    <property type="entry name" value="HisK_dim/P_sf"/>
</dbReference>
<organism evidence="6 7">
    <name type="scientific">Stigmatella aurantiaca (strain DW4/3-1)</name>
    <dbReference type="NCBI Taxonomy" id="378806"/>
    <lineage>
        <taxon>Bacteria</taxon>
        <taxon>Pseudomonadati</taxon>
        <taxon>Myxococcota</taxon>
        <taxon>Myxococcia</taxon>
        <taxon>Myxococcales</taxon>
        <taxon>Cystobacterineae</taxon>
        <taxon>Archangiaceae</taxon>
        <taxon>Stigmatella</taxon>
    </lineage>
</organism>
<evidence type="ECO:0000259" key="5">
    <source>
        <dbReference type="PROSITE" id="PS50109"/>
    </source>
</evidence>
<dbReference type="InterPro" id="IPR003594">
    <property type="entry name" value="HATPase_dom"/>
</dbReference>
<evidence type="ECO:0000256" key="4">
    <source>
        <dbReference type="SAM" id="Phobius"/>
    </source>
</evidence>
<feature type="transmembrane region" description="Helical" evidence="4">
    <location>
        <begin position="115"/>
        <end position="134"/>
    </location>
</feature>
<name>Q097N6_STIAD</name>
<dbReference type="InterPro" id="IPR005467">
    <property type="entry name" value="His_kinase_dom"/>
</dbReference>
<evidence type="ECO:0000256" key="2">
    <source>
        <dbReference type="ARBA" id="ARBA00012438"/>
    </source>
</evidence>
<evidence type="ECO:0000256" key="1">
    <source>
        <dbReference type="ARBA" id="ARBA00000085"/>
    </source>
</evidence>
<sequence>MDRGGSHDTSVLGSCLGRRAVPACMPALNGPRPLRESASIGFPMSHAENENTLAERLLSETQRLYTQYTSDAWRRVDAIFAWLMVGQWLSAIFIALALAPYGWNGRTQALHVHMNAALFLGGGLSLLPILLVWWHPGTVLTRHVVAISQMLWSALLIHLTGGRIETHFHIFGSLAFLAFYRDWKVLLTATLTIAADHTLRGLFWPESIYGISTPEPWRLAEHLFWVAFMDIVLFAACRAALNEMQEMAKRRAMAELAYVQLSASLTQLQATQAQLLFADRLAAMGRLAAGVGHEINNPLAYVISNINYVHRELGLLTQDSPSPETQRELLAAIADAQEGAERVRLIVQDLKMLAQAQDFRALLEHDTCNGPSDLRAIVDSAVRVASRQIRRRARLVTEFEAIPLVQGNESRLRQVFLNLLINAAQAIPEGRVDQNEIRVVARQLTPQRVSVEVRDTGCGIPAENLEHIFDPFFTTKPPGEGTGLGLSVSHSIITSMGGAISVESDVGSGTTIRVNLPTVDPLLLNTMQPSH</sequence>
<accession>Q097N6</accession>
<feature type="domain" description="Histidine kinase" evidence="5">
    <location>
        <begin position="290"/>
        <end position="520"/>
    </location>
</feature>
<dbReference type="Gene3D" id="1.10.287.130">
    <property type="match status" value="1"/>
</dbReference>
<protein>
    <recommendedName>
        <fullName evidence="2">histidine kinase</fullName>
        <ecNumber evidence="2">2.7.13.3</ecNumber>
    </recommendedName>
</protein>
<dbReference type="InterPro" id="IPR036890">
    <property type="entry name" value="HATPase_C_sf"/>
</dbReference>